<proteinExistence type="predicted"/>
<organism evidence="3 4">
    <name type="scientific">Meira miltonrushii</name>
    <dbReference type="NCBI Taxonomy" id="1280837"/>
    <lineage>
        <taxon>Eukaryota</taxon>
        <taxon>Fungi</taxon>
        <taxon>Dikarya</taxon>
        <taxon>Basidiomycota</taxon>
        <taxon>Ustilaginomycotina</taxon>
        <taxon>Exobasidiomycetes</taxon>
        <taxon>Exobasidiales</taxon>
        <taxon>Brachybasidiaceae</taxon>
        <taxon>Meira</taxon>
    </lineage>
</organism>
<name>A0A316VA79_9BASI</name>
<reference evidence="3 4" key="1">
    <citation type="journal article" date="2018" name="Mol. Biol. Evol.">
        <title>Broad Genomic Sampling Reveals a Smut Pathogenic Ancestry of the Fungal Clade Ustilaginomycotina.</title>
        <authorList>
            <person name="Kijpornyongpan T."/>
            <person name="Mondo S.J."/>
            <person name="Barry K."/>
            <person name="Sandor L."/>
            <person name="Lee J."/>
            <person name="Lipzen A."/>
            <person name="Pangilinan J."/>
            <person name="LaButti K."/>
            <person name="Hainaut M."/>
            <person name="Henrissat B."/>
            <person name="Grigoriev I.V."/>
            <person name="Spatafora J.W."/>
            <person name="Aime M.C."/>
        </authorList>
    </citation>
    <scope>NUCLEOTIDE SEQUENCE [LARGE SCALE GENOMIC DNA]</scope>
    <source>
        <strain evidence="3 4">MCA 3882</strain>
    </source>
</reference>
<feature type="domain" description="Cupin type-2" evidence="2">
    <location>
        <begin position="43"/>
        <end position="114"/>
    </location>
</feature>
<dbReference type="OrthoDB" id="3511549at2759"/>
<dbReference type="Gene3D" id="2.60.120.10">
    <property type="entry name" value="Jelly Rolls"/>
    <property type="match status" value="1"/>
</dbReference>
<keyword evidence="1" id="KW-0479">Metal-binding</keyword>
<sequence>MSNQQPVKIIKADEIGKQDAGYTEGMSRKSALVGCCDNLSSSIMDAEPNSSSAIHHHGEQNTIVYALSGRGSIAYGPDKSQRVELLPGDHALIPAFVEHQEVNASNEPIRWIIVRSGSTPKVVNLEGWGASKK</sequence>
<dbReference type="Proteomes" id="UP000245771">
    <property type="component" value="Unassembled WGS sequence"/>
</dbReference>
<dbReference type="GeneID" id="37023946"/>
<dbReference type="Pfam" id="PF07883">
    <property type="entry name" value="Cupin_2"/>
    <property type="match status" value="1"/>
</dbReference>
<evidence type="ECO:0000256" key="1">
    <source>
        <dbReference type="ARBA" id="ARBA00022723"/>
    </source>
</evidence>
<accession>A0A316VA79</accession>
<dbReference type="AlphaFoldDB" id="A0A316VA79"/>
<dbReference type="EMBL" id="KZ819603">
    <property type="protein sequence ID" value="PWN34509.1"/>
    <property type="molecule type" value="Genomic_DNA"/>
</dbReference>
<dbReference type="InterPro" id="IPR014710">
    <property type="entry name" value="RmlC-like_jellyroll"/>
</dbReference>
<dbReference type="RefSeq" id="XP_025354811.1">
    <property type="nucleotide sequence ID" value="XM_025502165.1"/>
</dbReference>
<dbReference type="InterPro" id="IPR051610">
    <property type="entry name" value="GPI/OXD"/>
</dbReference>
<dbReference type="InterPro" id="IPR011051">
    <property type="entry name" value="RmlC_Cupin_sf"/>
</dbReference>
<evidence type="ECO:0000313" key="4">
    <source>
        <dbReference type="Proteomes" id="UP000245771"/>
    </source>
</evidence>
<dbReference type="GO" id="GO:0046872">
    <property type="term" value="F:metal ion binding"/>
    <property type="evidence" value="ECO:0007669"/>
    <property type="project" value="UniProtKB-KW"/>
</dbReference>
<dbReference type="PANTHER" id="PTHR35848">
    <property type="entry name" value="OXALATE-BINDING PROTEIN"/>
    <property type="match status" value="1"/>
</dbReference>
<evidence type="ECO:0000259" key="2">
    <source>
        <dbReference type="Pfam" id="PF07883"/>
    </source>
</evidence>
<keyword evidence="4" id="KW-1185">Reference proteome</keyword>
<gene>
    <name evidence="3" type="ORF">FA14DRAFT_31076</name>
</gene>
<dbReference type="PANTHER" id="PTHR35848:SF6">
    <property type="entry name" value="CUPIN TYPE-2 DOMAIN-CONTAINING PROTEIN"/>
    <property type="match status" value="1"/>
</dbReference>
<dbReference type="InterPro" id="IPR013096">
    <property type="entry name" value="Cupin_2"/>
</dbReference>
<evidence type="ECO:0000313" key="3">
    <source>
        <dbReference type="EMBL" id="PWN34509.1"/>
    </source>
</evidence>
<protein>
    <submittedName>
        <fullName evidence="3">RmlC-like cupin</fullName>
    </submittedName>
</protein>
<dbReference type="SUPFAM" id="SSF51182">
    <property type="entry name" value="RmlC-like cupins"/>
    <property type="match status" value="1"/>
</dbReference>
<dbReference type="InParanoid" id="A0A316VA79"/>